<dbReference type="Proteomes" id="UP000198688">
    <property type="component" value="Chromosome I"/>
</dbReference>
<keyword evidence="2" id="KW-1185">Reference proteome</keyword>
<organism evidence="1 2">
    <name type="scientific">Actinoplanes derwentensis</name>
    <dbReference type="NCBI Taxonomy" id="113562"/>
    <lineage>
        <taxon>Bacteria</taxon>
        <taxon>Bacillati</taxon>
        <taxon>Actinomycetota</taxon>
        <taxon>Actinomycetes</taxon>
        <taxon>Micromonosporales</taxon>
        <taxon>Micromonosporaceae</taxon>
        <taxon>Actinoplanes</taxon>
    </lineage>
</organism>
<sequence length="112" mass="11724">MAGEQLYLDAPRATAGGRDLTLAGNEMVSINNSTVAAIAAASENKPWGNDDIGAAFQKNYAPLLQKFTEAFGNVAQFVEGLGEAAVASVEDNMNADARSGETVQNAYRTPLT</sequence>
<proteinExistence type="predicted"/>
<name>A0A1H1ZA97_9ACTN</name>
<gene>
    <name evidence="1" type="ORF">SAMN04489716_3212</name>
</gene>
<dbReference type="STRING" id="113562.SAMN04489716_3212"/>
<evidence type="ECO:0000313" key="1">
    <source>
        <dbReference type="EMBL" id="SDT30422.1"/>
    </source>
</evidence>
<dbReference type="RefSeq" id="WP_092545381.1">
    <property type="nucleotide sequence ID" value="NZ_BOMJ01000005.1"/>
</dbReference>
<protein>
    <recommendedName>
        <fullName evidence="3">Excreted virulence factor EspC, type VII ESX diderm</fullName>
    </recommendedName>
</protein>
<dbReference type="OrthoDB" id="3383480at2"/>
<accession>A0A1H1ZA97</accession>
<dbReference type="EMBL" id="LT629758">
    <property type="protein sequence ID" value="SDT30422.1"/>
    <property type="molecule type" value="Genomic_DNA"/>
</dbReference>
<evidence type="ECO:0008006" key="3">
    <source>
        <dbReference type="Google" id="ProtNLM"/>
    </source>
</evidence>
<reference evidence="1 2" key="1">
    <citation type="submission" date="2016-10" db="EMBL/GenBank/DDBJ databases">
        <authorList>
            <person name="de Groot N.N."/>
        </authorList>
    </citation>
    <scope>NUCLEOTIDE SEQUENCE [LARGE SCALE GENOMIC DNA]</scope>
    <source>
        <strain evidence="1 2">DSM 43941</strain>
    </source>
</reference>
<evidence type="ECO:0000313" key="2">
    <source>
        <dbReference type="Proteomes" id="UP000198688"/>
    </source>
</evidence>
<dbReference type="AlphaFoldDB" id="A0A1H1ZA97"/>